<dbReference type="AlphaFoldDB" id="A0A150GF11"/>
<gene>
    <name evidence="1" type="ORF">GPECTOR_28g815</name>
</gene>
<evidence type="ECO:0000313" key="1">
    <source>
        <dbReference type="EMBL" id="KXZ48408.1"/>
    </source>
</evidence>
<organism evidence="1 2">
    <name type="scientific">Gonium pectorale</name>
    <name type="common">Green alga</name>
    <dbReference type="NCBI Taxonomy" id="33097"/>
    <lineage>
        <taxon>Eukaryota</taxon>
        <taxon>Viridiplantae</taxon>
        <taxon>Chlorophyta</taxon>
        <taxon>core chlorophytes</taxon>
        <taxon>Chlorophyceae</taxon>
        <taxon>CS clade</taxon>
        <taxon>Chlamydomonadales</taxon>
        <taxon>Volvocaceae</taxon>
        <taxon>Gonium</taxon>
    </lineage>
</organism>
<name>A0A150GF11_GONPE</name>
<evidence type="ECO:0000313" key="2">
    <source>
        <dbReference type="Proteomes" id="UP000075714"/>
    </source>
</evidence>
<comment type="caution">
    <text evidence="1">The sequence shown here is derived from an EMBL/GenBank/DDBJ whole genome shotgun (WGS) entry which is preliminary data.</text>
</comment>
<keyword evidence="2" id="KW-1185">Reference proteome</keyword>
<dbReference type="Proteomes" id="UP000075714">
    <property type="component" value="Unassembled WGS sequence"/>
</dbReference>
<sequence length="714" mass="73117">MTMARGPEVTLPSRFELLGSGYAAGGEGDGCASACPCGDQHDAPPRADAYAGSGVDPFSVLDLSTLSGIFVVPTNGSVALRGLKLFGVALPTSPFPLSPAAFLALSAFKLPPASTGNSSAGHRIESTAVGSGGGLSLQLSNLLISTPSCVALSLHQHFACRNSPSPNFTVTPTSLTIHRLTTPTADIVNVKLVCTGKPALVSCLAAAAATGPQLLTSLRTLQTQAKLAAAAAPYYDTYIPLYIHVCRNLAFTGDGSNTSYSGIAAGTADKTANVDDSGGADTSNSPIELDGVAVVIAGPSPAATSSSASSGSTEGTLGGGLGLSAVPTYGSTTSADATLPSTAPSTVLDLTGTGGLLSIVAYGGTASVELRDLTIRNPPLGPQGQSPWSLLRAFLWTFDFTRRLVGRQKTMLRGLRLTVELQPDELAFWLAEGLGGGAAVPRELWPSFCAERGGNAFFTVNDMRVRAAPSTVLDLTGTGGLLSIVAYGGTASVELRDLTIRNPPLGPQGQSPWSLLRAFLWTFDFTRRLVGRQKTMLRGLRLTVELQPDELAFWLAEGLGGGAAVPRELWPSFCAERGGNAFFTVNDMREVAAPLGRRSLRVGSLTTWSDTSLFTDMVLTGPLTAGCCCPEGGSASGGPAARLPALITGPTAINGRNVASDAAGAAAAAAFDVSHMAGALALRGADASLTLRALTLANLPAAGLYPFPLPPSGR</sequence>
<dbReference type="EMBL" id="LSYV01000029">
    <property type="protein sequence ID" value="KXZ48408.1"/>
    <property type="molecule type" value="Genomic_DNA"/>
</dbReference>
<dbReference type="OrthoDB" id="550951at2759"/>
<accession>A0A150GF11</accession>
<protein>
    <submittedName>
        <fullName evidence="1">Uncharacterized protein</fullName>
    </submittedName>
</protein>
<reference evidence="2" key="1">
    <citation type="journal article" date="2016" name="Nat. Commun.">
        <title>The Gonium pectorale genome demonstrates co-option of cell cycle regulation during the evolution of multicellularity.</title>
        <authorList>
            <person name="Hanschen E.R."/>
            <person name="Marriage T.N."/>
            <person name="Ferris P.J."/>
            <person name="Hamaji T."/>
            <person name="Toyoda A."/>
            <person name="Fujiyama A."/>
            <person name="Neme R."/>
            <person name="Noguchi H."/>
            <person name="Minakuchi Y."/>
            <person name="Suzuki M."/>
            <person name="Kawai-Toyooka H."/>
            <person name="Smith D.R."/>
            <person name="Sparks H."/>
            <person name="Anderson J."/>
            <person name="Bakaric R."/>
            <person name="Luria V."/>
            <person name="Karger A."/>
            <person name="Kirschner M.W."/>
            <person name="Durand P.M."/>
            <person name="Michod R.E."/>
            <person name="Nozaki H."/>
            <person name="Olson B.J."/>
        </authorList>
    </citation>
    <scope>NUCLEOTIDE SEQUENCE [LARGE SCALE GENOMIC DNA]</scope>
    <source>
        <strain evidence="2">NIES-2863</strain>
    </source>
</reference>
<proteinExistence type="predicted"/>